<dbReference type="PANTHER" id="PTHR42871">
    <property type="entry name" value="CITRATE SYNTHASE"/>
    <property type="match status" value="1"/>
</dbReference>
<dbReference type="PROSITE" id="PS00480">
    <property type="entry name" value="CITRATE_SYNTHASE"/>
    <property type="match status" value="1"/>
</dbReference>
<dbReference type="PIRSF" id="PIRSF001369">
    <property type="entry name" value="Citrate_synth"/>
    <property type="match status" value="1"/>
</dbReference>
<dbReference type="GO" id="GO:0005737">
    <property type="term" value="C:cytoplasm"/>
    <property type="evidence" value="ECO:0007669"/>
    <property type="project" value="InterPro"/>
</dbReference>
<evidence type="ECO:0000256" key="3">
    <source>
        <dbReference type="ARBA" id="ARBA00022532"/>
    </source>
</evidence>
<dbReference type="Gene3D" id="2.20.28.60">
    <property type="match status" value="1"/>
</dbReference>
<proteinExistence type="inferred from homology"/>
<evidence type="ECO:0000256" key="2">
    <source>
        <dbReference type="ARBA" id="ARBA00010566"/>
    </source>
</evidence>
<evidence type="ECO:0000256" key="5">
    <source>
        <dbReference type="ARBA" id="ARBA00049288"/>
    </source>
</evidence>
<dbReference type="GO" id="GO:0006099">
    <property type="term" value="P:tricarboxylic acid cycle"/>
    <property type="evidence" value="ECO:0007669"/>
    <property type="project" value="UniProtKB-UniRule"/>
</dbReference>
<sequence>MSAAGERPTKATLTVGETTAEFPVLHGTDGHSSIDFSTLTRQTGHTGLDYGFVNTASTKSAITFIDGDKGILRYRGYPIEQIANSCSYLEVAWLLIYGELPTPAELAEFDEKIRRHTLLHEDLKHFFQALPDNAHPMAVLSSAVAALSTYYENESDPHNPEHVELNTIRMLAKLPVIAAYAHKKSIGQAFLYPDNSLSFVDNFLKLNFGVHSEPYEINPVMSKALELLLILHEDHEQNASTSTVRLVGSTGANQFASISAGIQALSGPLHGGANEAVLTMLAQIRDSGQSMQRFVERVKNKEDGVKLMGFGHRVYKNYDPRAKLVKAAADQVLAELGVTDPLLDLAKELEEIALADEYFQERRLYPNVDFYTGVIYKAMGFPTRMFTVLFAIGRLPGWLAQWRELNLDPQTKIGRPQQLYTGSKERDFRRA</sequence>
<evidence type="ECO:0000256" key="1">
    <source>
        <dbReference type="ARBA" id="ARBA00004751"/>
    </source>
</evidence>
<dbReference type="InterPro" id="IPR024176">
    <property type="entry name" value="Citrate_synthase_bac-typ"/>
</dbReference>
<keyword evidence="3 9" id="KW-0816">Tricarboxylic acid cycle</keyword>
<accession>A0A1I6IJ12</accession>
<evidence type="ECO:0000256" key="4">
    <source>
        <dbReference type="ARBA" id="ARBA00022679"/>
    </source>
</evidence>
<comment type="catalytic activity">
    <reaction evidence="5 9">
        <text>oxaloacetate + acetyl-CoA + H2O = citrate + CoA + H(+)</text>
        <dbReference type="Rhea" id="RHEA:16845"/>
        <dbReference type="ChEBI" id="CHEBI:15377"/>
        <dbReference type="ChEBI" id="CHEBI:15378"/>
        <dbReference type="ChEBI" id="CHEBI:16452"/>
        <dbReference type="ChEBI" id="CHEBI:16947"/>
        <dbReference type="ChEBI" id="CHEBI:57287"/>
        <dbReference type="ChEBI" id="CHEBI:57288"/>
        <dbReference type="EC" id="2.3.3.16"/>
    </reaction>
</comment>
<organism evidence="11 12">
    <name type="scientific">Microbacterium azadirachtae</name>
    <dbReference type="NCBI Taxonomy" id="582680"/>
    <lineage>
        <taxon>Bacteria</taxon>
        <taxon>Bacillati</taxon>
        <taxon>Actinomycetota</taxon>
        <taxon>Actinomycetes</taxon>
        <taxon>Micrococcales</taxon>
        <taxon>Microbacteriaceae</taxon>
        <taxon>Microbacterium</taxon>
    </lineage>
</organism>
<dbReference type="GO" id="GO:0036440">
    <property type="term" value="F:citrate synthase activity"/>
    <property type="evidence" value="ECO:0007669"/>
    <property type="project" value="UniProtKB-EC"/>
</dbReference>
<keyword evidence="4 7" id="KW-0808">Transferase</keyword>
<dbReference type="PANTHER" id="PTHR42871:SF1">
    <property type="entry name" value="CITRATE SYNTHASE"/>
    <property type="match status" value="1"/>
</dbReference>
<dbReference type="SUPFAM" id="SSF48256">
    <property type="entry name" value="Citrate synthase"/>
    <property type="match status" value="1"/>
</dbReference>
<dbReference type="PRINTS" id="PR00143">
    <property type="entry name" value="CITRTSNTHASE"/>
</dbReference>
<protein>
    <recommendedName>
        <fullName evidence="6 7">Citrate synthase</fullName>
    </recommendedName>
</protein>
<comment type="pathway">
    <text evidence="1 9">Carbohydrate metabolism; tricarboxylic acid cycle; isocitrate from oxaloacetate: step 1/2.</text>
</comment>
<evidence type="ECO:0000256" key="7">
    <source>
        <dbReference type="PIRNR" id="PIRNR001369"/>
    </source>
</evidence>
<evidence type="ECO:0000313" key="11">
    <source>
        <dbReference type="EMBL" id="SFR66712.1"/>
    </source>
</evidence>
<dbReference type="FunFam" id="1.10.230.10:FF:000002">
    <property type="entry name" value="Citrate synthase"/>
    <property type="match status" value="1"/>
</dbReference>
<dbReference type="UniPathway" id="UPA00223">
    <property type="reaction ID" value="UER00717"/>
</dbReference>
<gene>
    <name evidence="11" type="ORF">SAMN04488591_2717</name>
</gene>
<dbReference type="Gene3D" id="1.10.580.10">
    <property type="entry name" value="Citrate Synthase, domain 1"/>
    <property type="match status" value="1"/>
</dbReference>
<dbReference type="NCBIfam" id="NF004126">
    <property type="entry name" value="PRK05614.1"/>
    <property type="match status" value="1"/>
</dbReference>
<evidence type="ECO:0000256" key="6">
    <source>
        <dbReference type="NCBIfam" id="TIGR01798"/>
    </source>
</evidence>
<dbReference type="CDD" id="cd06114">
    <property type="entry name" value="EcCS_like"/>
    <property type="match status" value="1"/>
</dbReference>
<evidence type="ECO:0000256" key="9">
    <source>
        <dbReference type="RuleBase" id="RU003370"/>
    </source>
</evidence>
<name>A0A1I6IJ12_9MICO</name>
<dbReference type="RefSeq" id="WP_091740317.1">
    <property type="nucleotide sequence ID" value="NZ_CBFSJS010000195.1"/>
</dbReference>
<dbReference type="AlphaFoldDB" id="A0A1I6IJ12"/>
<dbReference type="InterPro" id="IPR010953">
    <property type="entry name" value="Citrate_synthase_typ-I"/>
</dbReference>
<dbReference type="EMBL" id="FOYR01000003">
    <property type="protein sequence ID" value="SFR66712.1"/>
    <property type="molecule type" value="Genomic_DNA"/>
</dbReference>
<comment type="similarity">
    <text evidence="2 7 10">Belongs to the citrate synthase family.</text>
</comment>
<dbReference type="InterPro" id="IPR016143">
    <property type="entry name" value="Citrate_synth-like_sm_a-sub"/>
</dbReference>
<evidence type="ECO:0000256" key="8">
    <source>
        <dbReference type="PIRSR" id="PIRSR001369-1"/>
    </source>
</evidence>
<evidence type="ECO:0000313" key="12">
    <source>
        <dbReference type="Proteomes" id="UP000198877"/>
    </source>
</evidence>
<dbReference type="InterPro" id="IPR016142">
    <property type="entry name" value="Citrate_synth-like_lrg_a-sub"/>
</dbReference>
<feature type="active site" evidence="8">
    <location>
        <position position="312"/>
    </location>
</feature>
<dbReference type="InterPro" id="IPR036969">
    <property type="entry name" value="Citrate_synthase_sf"/>
</dbReference>
<dbReference type="Pfam" id="PF00285">
    <property type="entry name" value="Citrate_synt"/>
    <property type="match status" value="1"/>
</dbReference>
<dbReference type="InterPro" id="IPR002020">
    <property type="entry name" value="Citrate_synthase"/>
</dbReference>
<feature type="active site" evidence="8">
    <location>
        <position position="369"/>
    </location>
</feature>
<dbReference type="Gene3D" id="1.10.230.10">
    <property type="entry name" value="Cytochrome P450-Terp, domain 2"/>
    <property type="match status" value="1"/>
</dbReference>
<evidence type="ECO:0000256" key="10">
    <source>
        <dbReference type="RuleBase" id="RU003406"/>
    </source>
</evidence>
<dbReference type="NCBIfam" id="TIGR01798">
    <property type="entry name" value="cit_synth_I"/>
    <property type="match status" value="1"/>
</dbReference>
<reference evidence="12" key="1">
    <citation type="submission" date="2016-10" db="EMBL/GenBank/DDBJ databases">
        <authorList>
            <person name="Varghese N."/>
            <person name="Submissions S."/>
        </authorList>
    </citation>
    <scope>NUCLEOTIDE SEQUENCE [LARGE SCALE GENOMIC DNA]</scope>
    <source>
        <strain evidence="12">CL127</strain>
    </source>
</reference>
<dbReference type="Proteomes" id="UP000198877">
    <property type="component" value="Unassembled WGS sequence"/>
</dbReference>
<dbReference type="InterPro" id="IPR019810">
    <property type="entry name" value="Citrate_synthase_AS"/>
</dbReference>